<reference evidence="2 3" key="1">
    <citation type="submission" date="2018-10" db="EMBL/GenBank/DDBJ databases">
        <title>Genomic Encyclopedia of Archaeal and Bacterial Type Strains, Phase II (KMG-II): from individual species to whole genera.</title>
        <authorList>
            <person name="Goeker M."/>
        </authorList>
    </citation>
    <scope>NUCLEOTIDE SEQUENCE [LARGE SCALE GENOMIC DNA]</scope>
    <source>
        <strain evidence="2 3">DSM 14954</strain>
    </source>
</reference>
<dbReference type="InterPro" id="IPR004360">
    <property type="entry name" value="Glyas_Fos-R_dOase_dom"/>
</dbReference>
<accession>A0A660L7L1</accession>
<dbReference type="AlphaFoldDB" id="A0A660L7L1"/>
<evidence type="ECO:0000313" key="3">
    <source>
        <dbReference type="Proteomes" id="UP000278962"/>
    </source>
</evidence>
<dbReference type="OrthoDB" id="9794917at2"/>
<organism evidence="2 3">
    <name type="scientific">Solirubrobacter pauli</name>
    <dbReference type="NCBI Taxonomy" id="166793"/>
    <lineage>
        <taxon>Bacteria</taxon>
        <taxon>Bacillati</taxon>
        <taxon>Actinomycetota</taxon>
        <taxon>Thermoleophilia</taxon>
        <taxon>Solirubrobacterales</taxon>
        <taxon>Solirubrobacteraceae</taxon>
        <taxon>Solirubrobacter</taxon>
    </lineage>
</organism>
<keyword evidence="3" id="KW-1185">Reference proteome</keyword>
<dbReference type="Gene3D" id="3.10.180.10">
    <property type="entry name" value="2,3-Dihydroxybiphenyl 1,2-Dioxygenase, domain 1"/>
    <property type="match status" value="1"/>
</dbReference>
<keyword evidence="2" id="KW-0560">Oxidoreductase</keyword>
<dbReference type="EMBL" id="RBIL01000001">
    <property type="protein sequence ID" value="RKQ90356.1"/>
    <property type="molecule type" value="Genomic_DNA"/>
</dbReference>
<dbReference type="GO" id="GO:0016829">
    <property type="term" value="F:lyase activity"/>
    <property type="evidence" value="ECO:0007669"/>
    <property type="project" value="UniProtKB-KW"/>
</dbReference>
<feature type="domain" description="VOC" evidence="1">
    <location>
        <begin position="5"/>
        <end position="130"/>
    </location>
</feature>
<keyword evidence="2" id="KW-0223">Dioxygenase</keyword>
<dbReference type="RefSeq" id="WP_121246838.1">
    <property type="nucleotide sequence ID" value="NZ_RBIL01000001.1"/>
</dbReference>
<sequence length="132" mass="13944">MPLTELSTVVVPVRDQAAALAFYTGTLGLEKISDFTYDTGERWLEVAPPGQIISLCLVASEVTGVETGIAVCSDDLPGDLERFRAAGARVDDAPLEPGVVVVWAGAPLAGRPPQFRVWDPDGNSLLIVAQVP</sequence>
<dbReference type="InterPro" id="IPR029068">
    <property type="entry name" value="Glyas_Bleomycin-R_OHBP_Dase"/>
</dbReference>
<evidence type="ECO:0000259" key="1">
    <source>
        <dbReference type="PROSITE" id="PS51819"/>
    </source>
</evidence>
<evidence type="ECO:0000313" key="2">
    <source>
        <dbReference type="EMBL" id="RKQ90356.1"/>
    </source>
</evidence>
<dbReference type="SUPFAM" id="SSF54593">
    <property type="entry name" value="Glyoxalase/Bleomycin resistance protein/Dihydroxybiphenyl dioxygenase"/>
    <property type="match status" value="1"/>
</dbReference>
<dbReference type="PANTHER" id="PTHR36437">
    <property type="entry name" value="GLYOXALASE/BLEOMYCIN RESISTANCE PROTEIN/DIOXYGENASE"/>
    <property type="match status" value="1"/>
</dbReference>
<protein>
    <submittedName>
        <fullName evidence="2">Catechol 2,3-dioxygenase-like lactoylglutathione lyase family enzyme</fullName>
    </submittedName>
</protein>
<dbReference type="Proteomes" id="UP000278962">
    <property type="component" value="Unassembled WGS sequence"/>
</dbReference>
<dbReference type="PROSITE" id="PS51819">
    <property type="entry name" value="VOC"/>
    <property type="match status" value="1"/>
</dbReference>
<dbReference type="GO" id="GO:0051213">
    <property type="term" value="F:dioxygenase activity"/>
    <property type="evidence" value="ECO:0007669"/>
    <property type="project" value="UniProtKB-KW"/>
</dbReference>
<proteinExistence type="predicted"/>
<gene>
    <name evidence="2" type="ORF">C8N24_0157</name>
</gene>
<keyword evidence="2" id="KW-0456">Lyase</keyword>
<dbReference type="InterPro" id="IPR037523">
    <property type="entry name" value="VOC_core"/>
</dbReference>
<dbReference type="Pfam" id="PF00903">
    <property type="entry name" value="Glyoxalase"/>
    <property type="match status" value="1"/>
</dbReference>
<comment type="caution">
    <text evidence="2">The sequence shown here is derived from an EMBL/GenBank/DDBJ whole genome shotgun (WGS) entry which is preliminary data.</text>
</comment>
<name>A0A660L7L1_9ACTN</name>
<dbReference type="PANTHER" id="PTHR36437:SF2">
    <property type="entry name" value="GLYOXALASE_BLEOMYCIN RESISTANCE PROTEIN_DIOXYGENASE"/>
    <property type="match status" value="1"/>
</dbReference>